<dbReference type="EMBL" id="AGUD01000305">
    <property type="protein sequence ID" value="EHN09048.1"/>
    <property type="molecule type" value="Genomic_DNA"/>
</dbReference>
<accession>H0EB84</accession>
<feature type="region of interest" description="Disordered" evidence="1">
    <location>
        <begin position="1"/>
        <end position="26"/>
    </location>
</feature>
<protein>
    <submittedName>
        <fullName evidence="2">Uncharacterized protein</fullName>
    </submittedName>
</protein>
<gene>
    <name evidence="2" type="ORF">PAI11_41130</name>
</gene>
<name>H0EB84_9ACTN</name>
<comment type="caution">
    <text evidence="2">The sequence shown here is derived from an EMBL/GenBank/DDBJ whole genome shotgun (WGS) entry which is preliminary data.</text>
</comment>
<proteinExistence type="predicted"/>
<keyword evidence="3" id="KW-1185">Reference proteome</keyword>
<dbReference type="AlphaFoldDB" id="H0EB84"/>
<dbReference type="Proteomes" id="UP000005143">
    <property type="component" value="Unassembled WGS sequence"/>
</dbReference>
<evidence type="ECO:0000313" key="3">
    <source>
        <dbReference type="Proteomes" id="UP000005143"/>
    </source>
</evidence>
<sequence>MPAGRRGVDRCPPSRGGHLPERTGRQTPAMARIASILIDEPRFDERFRQILDGTGLEPQEFEGLDYYSYLPFFVIAGATITPQLHIHGDHSHFQGAHVDVPDEELEMFYDALPQVLAMITGD</sequence>
<reference evidence="2 3" key="1">
    <citation type="journal article" date="2013" name="Biodegradation">
        <title>Quantitative proteomic analysis of ibuprofen-degrading Patulibacter sp. strain I11.</title>
        <authorList>
            <person name="Almeida B."/>
            <person name="Kjeldal H."/>
            <person name="Lolas I."/>
            <person name="Knudsen A.D."/>
            <person name="Carvalho G."/>
            <person name="Nielsen K.L."/>
            <person name="Barreto Crespo M.T."/>
            <person name="Stensballe A."/>
            <person name="Nielsen J.L."/>
        </authorList>
    </citation>
    <scope>NUCLEOTIDE SEQUENCE [LARGE SCALE GENOMIC DNA]</scope>
    <source>
        <strain evidence="2 3">I11</strain>
    </source>
</reference>
<organism evidence="2 3">
    <name type="scientific">Patulibacter medicamentivorans</name>
    <dbReference type="NCBI Taxonomy" id="1097667"/>
    <lineage>
        <taxon>Bacteria</taxon>
        <taxon>Bacillati</taxon>
        <taxon>Actinomycetota</taxon>
        <taxon>Thermoleophilia</taxon>
        <taxon>Solirubrobacterales</taxon>
        <taxon>Patulibacteraceae</taxon>
        <taxon>Patulibacter</taxon>
    </lineage>
</organism>
<evidence type="ECO:0000256" key="1">
    <source>
        <dbReference type="SAM" id="MobiDB-lite"/>
    </source>
</evidence>
<evidence type="ECO:0000313" key="2">
    <source>
        <dbReference type="EMBL" id="EHN09048.1"/>
    </source>
</evidence>